<dbReference type="Gene3D" id="3.80.10.10">
    <property type="entry name" value="Ribonuclease Inhibitor"/>
    <property type="match status" value="1"/>
</dbReference>
<name>A0A7I8J3Z6_SPIIN</name>
<protein>
    <submittedName>
        <fullName evidence="5">Uncharacterized protein</fullName>
    </submittedName>
</protein>
<keyword evidence="3" id="KW-0433">Leucine-rich repeat</keyword>
<accession>A0A7I8J3Z6</accession>
<dbReference type="PANTHER" id="PTHR15454:SF69">
    <property type="entry name" value="SERINE_THREONINE-PROTEIN KINASE 11-INTERACTING PROTEIN"/>
    <property type="match status" value="1"/>
</dbReference>
<proteinExistence type="predicted"/>
<gene>
    <name evidence="5" type="ORF">SI7747_09011199</name>
</gene>
<dbReference type="EMBL" id="LR743596">
    <property type="protein sequence ID" value="CAA2625433.1"/>
    <property type="molecule type" value="Genomic_DNA"/>
</dbReference>
<sequence length="999" mass="113373">MVIVTGDRYLDSLVRFVERNAEPLLEGALTLKLNPVGLHYVQSRLEALEELERLLAGAPVDYLRAYQLRRILRLLTSLKVISVLAPPARDPTPLSLLPFGRLKVLELRGCDLSSSTARGLLELRHTLEKLICHNSTDALRHVFASRLVDIRDSPTWNRLSFVSCACNGLVLMDESLQLLPVVETLDLSRNHFAKVDNLRKCTKLFHLDLGFNHLRTVASLSEVLCPIVKLVLRNNALTTLRGIENLKSVEGLDLSYNILSNFSELEILASLPLLHSVWLEGNPICCARWYRAHYFSLFPALKNRREYWERHVIIAGRRKRPAGYGFYFPAKENAGGRDRVNAKKKKVSRLASIRDEKQMRYFCGEDADQESASCDTDNLKDENVIIDDESEIKGLMNRVEFMKKEQAVLWLRDFREWMDQTVDGTANLGKFSDSNMCFDMGRDTKQTKCEKHLGKRPLHLMDILQTSKGEGSITILETDVPSTVGQKLVDFHERDSLKQSVGSRIGFRTGKTDPGNVQLEACYEEVPDSVCVEKNSPSFTNLTIEVNEDTERHNNLVSLTSIEEIIFSRQSSLCPVSPPHYQEDILHRRQNLEEEFLQLSAETFSVTSSDSDTSSSDGDSWEFCDSCLEHSQLFNKESMKRIISDNVSDFQLNENSSDVVQEGVRLSYNAPVETDASSQRPLMSNHGKPFLIHDLDDSSTAEIINQGLGTEEKANGRLREWEVVVLLSTKQKVYVLLIDETCEGPGLISKVLGCYRREEIKEVVIGLELQALRVRIEGDVSHIFLARSAKKLERLLYLLHVCDTSGPNSGCSHKRVNVLVVAAPKTNNLLKSYTQNRFFNFWEQVQVELFDKYICGGLKLSIFLYAMLLFYHDGYEGESWLSRSLFLVEGYLLLCIENLVEFGKSTDDFAAPTSYFSLHSCFPIENITEMGNQMLDPGCEEQHHQRRKAGPLSAEESLHLPRWRLKWFSEEALLSFVALLKALHAELSTAPLRVMCRTS</sequence>
<comment type="subcellular location">
    <subcellularLocation>
        <location evidence="1">Cytoplasm</location>
    </subcellularLocation>
</comment>
<dbReference type="Proteomes" id="UP001189122">
    <property type="component" value="Unassembled WGS sequence"/>
</dbReference>
<evidence type="ECO:0000313" key="6">
    <source>
        <dbReference type="Proteomes" id="UP001189122"/>
    </source>
</evidence>
<dbReference type="InterPro" id="IPR032675">
    <property type="entry name" value="LRR_dom_sf"/>
</dbReference>
<evidence type="ECO:0000313" key="5">
    <source>
        <dbReference type="EMBL" id="CAA2625433.1"/>
    </source>
</evidence>
<keyword evidence="4" id="KW-0677">Repeat</keyword>
<dbReference type="SUPFAM" id="SSF52058">
    <property type="entry name" value="L domain-like"/>
    <property type="match status" value="1"/>
</dbReference>
<dbReference type="PANTHER" id="PTHR15454">
    <property type="entry name" value="NISCHARIN RELATED"/>
    <property type="match status" value="1"/>
</dbReference>
<keyword evidence="2" id="KW-0963">Cytoplasm</keyword>
<evidence type="ECO:0000256" key="2">
    <source>
        <dbReference type="ARBA" id="ARBA00022490"/>
    </source>
</evidence>
<evidence type="ECO:0000256" key="3">
    <source>
        <dbReference type="ARBA" id="ARBA00022614"/>
    </source>
</evidence>
<reference evidence="5 6" key="1">
    <citation type="submission" date="2019-12" db="EMBL/GenBank/DDBJ databases">
        <authorList>
            <person name="Scholz U."/>
            <person name="Mascher M."/>
            <person name="Fiebig A."/>
        </authorList>
    </citation>
    <scope>NUCLEOTIDE SEQUENCE</scope>
</reference>
<organism evidence="5">
    <name type="scientific">Spirodela intermedia</name>
    <name type="common">Intermediate duckweed</name>
    <dbReference type="NCBI Taxonomy" id="51605"/>
    <lineage>
        <taxon>Eukaryota</taxon>
        <taxon>Viridiplantae</taxon>
        <taxon>Streptophyta</taxon>
        <taxon>Embryophyta</taxon>
        <taxon>Tracheophyta</taxon>
        <taxon>Spermatophyta</taxon>
        <taxon>Magnoliopsida</taxon>
        <taxon>Liliopsida</taxon>
        <taxon>Araceae</taxon>
        <taxon>Lemnoideae</taxon>
        <taxon>Spirodela</taxon>
    </lineage>
</organism>
<dbReference type="FunFam" id="3.80.10.10:FF:000801">
    <property type="entry name" value="Outer arm dynein light chain 1"/>
    <property type="match status" value="1"/>
</dbReference>
<dbReference type="EMBL" id="CACRZD030000009">
    <property type="protein sequence ID" value="CAA6664810.1"/>
    <property type="molecule type" value="Genomic_DNA"/>
</dbReference>
<evidence type="ECO:0000256" key="4">
    <source>
        <dbReference type="ARBA" id="ARBA00022737"/>
    </source>
</evidence>
<evidence type="ECO:0000256" key="1">
    <source>
        <dbReference type="ARBA" id="ARBA00004496"/>
    </source>
</evidence>
<dbReference type="GO" id="GO:0005737">
    <property type="term" value="C:cytoplasm"/>
    <property type="evidence" value="ECO:0007669"/>
    <property type="project" value="UniProtKB-SubCell"/>
</dbReference>
<dbReference type="AlphaFoldDB" id="A0A7I8J3Z6"/>
<keyword evidence="6" id="KW-1185">Reference proteome</keyword>